<name>A0A060W6N8_ONCMY</name>
<evidence type="ECO:0000313" key="2">
    <source>
        <dbReference type="Proteomes" id="UP000193380"/>
    </source>
</evidence>
<organism evidence="1 2">
    <name type="scientific">Oncorhynchus mykiss</name>
    <name type="common">Rainbow trout</name>
    <name type="synonym">Salmo gairdneri</name>
    <dbReference type="NCBI Taxonomy" id="8022"/>
    <lineage>
        <taxon>Eukaryota</taxon>
        <taxon>Metazoa</taxon>
        <taxon>Chordata</taxon>
        <taxon>Craniata</taxon>
        <taxon>Vertebrata</taxon>
        <taxon>Euteleostomi</taxon>
        <taxon>Actinopterygii</taxon>
        <taxon>Neopterygii</taxon>
        <taxon>Teleostei</taxon>
        <taxon>Protacanthopterygii</taxon>
        <taxon>Salmoniformes</taxon>
        <taxon>Salmonidae</taxon>
        <taxon>Salmoninae</taxon>
        <taxon>Oncorhynchus</taxon>
    </lineage>
</organism>
<dbReference type="Proteomes" id="UP000193380">
    <property type="component" value="Chromosome 6"/>
</dbReference>
<accession>A0A060W6N8</accession>
<evidence type="ECO:0000313" key="1">
    <source>
        <dbReference type="EMBL" id="CDQ62727.1"/>
    </source>
</evidence>
<dbReference type="EMBL" id="FR904416">
    <property type="protein sequence ID" value="CDQ62727.1"/>
    <property type="molecule type" value="Genomic_DNA"/>
</dbReference>
<dbReference type="PaxDb" id="8022-A0A060W6N8"/>
<dbReference type="STRING" id="8022.A0A060W6N8"/>
<reference evidence="1 2" key="1">
    <citation type="journal article" date="2014" name="Nat. Commun.">
        <title>The rainbow trout genome provides novel insights into evolution after whole-genome duplication in vertebrates.</title>
        <authorList>
            <person name="Berthelot C."/>
            <person name="Brunet F."/>
            <person name="Chalopin D."/>
            <person name="Juanchich A."/>
            <person name="Bernard M."/>
            <person name="Noel B."/>
            <person name="Bento P."/>
            <person name="Da Silva C."/>
            <person name="Labadie K."/>
            <person name="Alberti A."/>
            <person name="Aury J.M."/>
            <person name="Louis A."/>
            <person name="Dehais P."/>
            <person name="Bardou P."/>
            <person name="Montfort J."/>
            <person name="Klopp C."/>
            <person name="Cabau C."/>
            <person name="Gaspin C."/>
            <person name="Thorgaard G.H."/>
            <person name="Boussaha M."/>
            <person name="Quillet E."/>
            <person name="Guyomard R."/>
            <person name="Galiana D."/>
            <person name="Bobe J."/>
            <person name="Volff J.N."/>
            <person name="Genet C."/>
            <person name="Wincker P."/>
            <person name="Jaillon O."/>
            <person name="Roest Crollius H."/>
            <person name="Guiguen Y."/>
        </authorList>
    </citation>
    <scope>NUCLEOTIDE SEQUENCE [LARGE SCALE GENOMIC DNA]</scope>
</reference>
<proteinExistence type="predicted"/>
<sequence>MHCIVWIVNVCVSSGDESAVLWLDQIQEGIHTANQDEEEALALAGAVADINREVAEGDSQTTLHALQSPLAGLRGVLSECADTYQTQLAQRQDLNTTTGNLAYNQLIYGCLFSVHYLPNF</sequence>
<gene>
    <name evidence="1" type="ORF">GSONMT00067661001</name>
</gene>
<dbReference type="AlphaFoldDB" id="A0A060W6N8"/>
<protein>
    <submittedName>
        <fullName evidence="1">Uncharacterized protein</fullName>
    </submittedName>
</protein>